<feature type="transmembrane region" description="Helical" evidence="1">
    <location>
        <begin position="43"/>
        <end position="70"/>
    </location>
</feature>
<reference evidence="3 4" key="1">
    <citation type="submission" date="2022-10" db="EMBL/GenBank/DDBJ databases">
        <title>Weissella fermenti sp. nov., isolated from fermented cabbage.</title>
        <authorList>
            <person name="Lee J.K."/>
            <person name="Baek J.H."/>
            <person name="Choi D.G."/>
            <person name="Kim J.M."/>
            <person name="Jeon C.O."/>
        </authorList>
    </citation>
    <scope>NUCLEOTIDE SEQUENCE [LARGE SCALE GENOMIC DNA]</scope>
    <source>
        <strain evidence="3 4">KACC 18534</strain>
    </source>
</reference>
<feature type="transmembrane region" description="Helical" evidence="1">
    <location>
        <begin position="163"/>
        <end position="182"/>
    </location>
</feature>
<feature type="transmembrane region" description="Helical" evidence="1">
    <location>
        <begin position="136"/>
        <end position="156"/>
    </location>
</feature>
<keyword evidence="4" id="KW-1185">Reference proteome</keyword>
<protein>
    <submittedName>
        <fullName evidence="3">GGDEF domain-containing protein</fullName>
    </submittedName>
</protein>
<keyword evidence="1" id="KW-0472">Membrane</keyword>
<comment type="caution">
    <text evidence="3">The sequence shown here is derived from an EMBL/GenBank/DDBJ whole genome shotgun (WGS) entry which is preliminary data.</text>
</comment>
<dbReference type="InterPro" id="IPR043128">
    <property type="entry name" value="Rev_trsase/Diguanyl_cyclase"/>
</dbReference>
<dbReference type="InterPro" id="IPR050469">
    <property type="entry name" value="Diguanylate_Cyclase"/>
</dbReference>
<feature type="transmembrane region" description="Helical" evidence="1">
    <location>
        <begin position="12"/>
        <end position="31"/>
    </location>
</feature>
<evidence type="ECO:0000256" key="1">
    <source>
        <dbReference type="SAM" id="Phobius"/>
    </source>
</evidence>
<evidence type="ECO:0000259" key="2">
    <source>
        <dbReference type="PROSITE" id="PS50887"/>
    </source>
</evidence>
<dbReference type="Pfam" id="PF00990">
    <property type="entry name" value="GGDEF"/>
    <property type="match status" value="1"/>
</dbReference>
<keyword evidence="1" id="KW-1133">Transmembrane helix</keyword>
<dbReference type="Proteomes" id="UP001526225">
    <property type="component" value="Unassembled WGS sequence"/>
</dbReference>
<dbReference type="SUPFAM" id="SSF55073">
    <property type="entry name" value="Nucleotide cyclase"/>
    <property type="match status" value="1"/>
</dbReference>
<dbReference type="PANTHER" id="PTHR45138:SF9">
    <property type="entry name" value="DIGUANYLATE CYCLASE DGCM-RELATED"/>
    <property type="match status" value="1"/>
</dbReference>
<dbReference type="RefSeq" id="WP_213409144.1">
    <property type="nucleotide sequence ID" value="NZ_CP074441.1"/>
</dbReference>
<dbReference type="NCBIfam" id="TIGR00254">
    <property type="entry name" value="GGDEF"/>
    <property type="match status" value="1"/>
</dbReference>
<dbReference type="InterPro" id="IPR000160">
    <property type="entry name" value="GGDEF_dom"/>
</dbReference>
<dbReference type="InterPro" id="IPR029787">
    <property type="entry name" value="Nucleotide_cyclase"/>
</dbReference>
<dbReference type="Gene3D" id="3.30.70.270">
    <property type="match status" value="1"/>
</dbReference>
<keyword evidence="1" id="KW-0812">Transmembrane</keyword>
<gene>
    <name evidence="3" type="ORF">OIT44_06375</name>
</gene>
<dbReference type="EMBL" id="JAOZFE010000007">
    <property type="protein sequence ID" value="MCW0953683.1"/>
    <property type="molecule type" value="Genomic_DNA"/>
</dbReference>
<feature type="transmembrane region" description="Helical" evidence="1">
    <location>
        <begin position="82"/>
        <end position="104"/>
    </location>
</feature>
<proteinExistence type="predicted"/>
<name>A0ABT3E6X8_9LACO</name>
<evidence type="ECO:0000313" key="3">
    <source>
        <dbReference type="EMBL" id="MCW0953683.1"/>
    </source>
</evidence>
<dbReference type="PROSITE" id="PS50887">
    <property type="entry name" value="GGDEF"/>
    <property type="match status" value="1"/>
</dbReference>
<feature type="domain" description="GGDEF" evidence="2">
    <location>
        <begin position="222"/>
        <end position="363"/>
    </location>
</feature>
<evidence type="ECO:0000313" key="4">
    <source>
        <dbReference type="Proteomes" id="UP001526225"/>
    </source>
</evidence>
<organism evidence="3 4">
    <name type="scientific">Weissella ceti</name>
    <dbReference type="NCBI Taxonomy" id="759620"/>
    <lineage>
        <taxon>Bacteria</taxon>
        <taxon>Bacillati</taxon>
        <taxon>Bacillota</taxon>
        <taxon>Bacilli</taxon>
        <taxon>Lactobacillales</taxon>
        <taxon>Lactobacillaceae</taxon>
        <taxon>Weissella</taxon>
    </lineage>
</organism>
<accession>A0ABT3E6X8</accession>
<sequence>MADLLDEFLSFSLVTFLVLSTIFSLVFITKLSKKIPKNTRRWLMYLLYFGFTYLIVSLTHATVGIVMLAYVPALVVIMFDDFKIAVVVSLIKPIITLMFLTLIAPGEIRDLTLSFEISWITLMLLLWIFRRVGHHIWVYYAAAIILAVLEDELGLLGPSNSSLVVVVSIATYILVVSFMLYLQKHLIADEQAYLAELNTDPLTGLFNLRAFKQDVENRYVNKEYVILIMDVDKFKMLNDTLGHPTGNLILQRVANKTKEMLAMNFSDMDFKVYRFGGEELVCVIENRGSMCRLSAEIKFLFNQLNEDLMHDMQAEYKVDVTFSGGLSSSIWNDSDADETFKQADRLLYQAKRAGGHKIAIDEHVLTCEKCNNIGDSVFD</sequence>
<dbReference type="SMART" id="SM00267">
    <property type="entry name" value="GGDEF"/>
    <property type="match status" value="1"/>
</dbReference>
<dbReference type="CDD" id="cd01949">
    <property type="entry name" value="GGDEF"/>
    <property type="match status" value="1"/>
</dbReference>
<dbReference type="PANTHER" id="PTHR45138">
    <property type="entry name" value="REGULATORY COMPONENTS OF SENSORY TRANSDUCTION SYSTEM"/>
    <property type="match status" value="1"/>
</dbReference>